<dbReference type="EMBL" id="MU274922">
    <property type="protein sequence ID" value="KAI0086612.1"/>
    <property type="molecule type" value="Genomic_DNA"/>
</dbReference>
<reference evidence="1" key="1">
    <citation type="journal article" date="2021" name="Environ. Microbiol.">
        <title>Gene family expansions and transcriptome signatures uncover fungal adaptations to wood decay.</title>
        <authorList>
            <person name="Hage H."/>
            <person name="Miyauchi S."/>
            <person name="Viragh M."/>
            <person name="Drula E."/>
            <person name="Min B."/>
            <person name="Chaduli D."/>
            <person name="Navarro D."/>
            <person name="Favel A."/>
            <person name="Norest M."/>
            <person name="Lesage-Meessen L."/>
            <person name="Balint B."/>
            <person name="Merenyi Z."/>
            <person name="de Eugenio L."/>
            <person name="Morin E."/>
            <person name="Martinez A.T."/>
            <person name="Baldrian P."/>
            <person name="Stursova M."/>
            <person name="Martinez M.J."/>
            <person name="Novotny C."/>
            <person name="Magnuson J.K."/>
            <person name="Spatafora J.W."/>
            <person name="Maurice S."/>
            <person name="Pangilinan J."/>
            <person name="Andreopoulos W."/>
            <person name="LaButti K."/>
            <person name="Hundley H."/>
            <person name="Na H."/>
            <person name="Kuo A."/>
            <person name="Barry K."/>
            <person name="Lipzen A."/>
            <person name="Henrissat B."/>
            <person name="Riley R."/>
            <person name="Ahrendt S."/>
            <person name="Nagy L.G."/>
            <person name="Grigoriev I.V."/>
            <person name="Martin F."/>
            <person name="Rosso M.N."/>
        </authorList>
    </citation>
    <scope>NUCLEOTIDE SEQUENCE</scope>
    <source>
        <strain evidence="1">CBS 384.51</strain>
    </source>
</reference>
<keyword evidence="2" id="KW-1185">Reference proteome</keyword>
<comment type="caution">
    <text evidence="1">The sequence shown here is derived from an EMBL/GenBank/DDBJ whole genome shotgun (WGS) entry which is preliminary data.</text>
</comment>
<organism evidence="1 2">
    <name type="scientific">Irpex rosettiformis</name>
    <dbReference type="NCBI Taxonomy" id="378272"/>
    <lineage>
        <taxon>Eukaryota</taxon>
        <taxon>Fungi</taxon>
        <taxon>Dikarya</taxon>
        <taxon>Basidiomycota</taxon>
        <taxon>Agaricomycotina</taxon>
        <taxon>Agaricomycetes</taxon>
        <taxon>Polyporales</taxon>
        <taxon>Irpicaceae</taxon>
        <taxon>Irpex</taxon>
    </lineage>
</organism>
<name>A0ACB8TX36_9APHY</name>
<evidence type="ECO:0000313" key="2">
    <source>
        <dbReference type="Proteomes" id="UP001055072"/>
    </source>
</evidence>
<dbReference type="Proteomes" id="UP001055072">
    <property type="component" value="Unassembled WGS sequence"/>
</dbReference>
<proteinExistence type="predicted"/>
<sequence>MSRQSSYTGNTAGFAHNASSARSAYPAFLSVQETGLLQLKAAGKGLLDAFRWDVVVRLMASDAEVRANILKSLLLNVVSLTSIYFLDLLLSPLTHEHPHWLRRNIGWFYQILWLFPVMGASLYLNSSWSSQLANRTFALQHGSRAQAPATYSGILNSIATSAYRGVMIFTSVVVSFALQYIPFIGPAAGFGFMSWIDAYYCFEFTWIARGYPLARRLRFLEERWAYFLAFGLPPTALCMWGSTLANAAIFALVYPAFIIMAMHARPIPVDPYNPASTEDTIRHPSPYIPIRIPVFSLVVWLNDIIVGIIGLVGAFGGPRSNAPTAPPRPRGLSDSVESAEEGEAVPLETLNTKPSTRIRVSRGPRAGDRRKFD</sequence>
<evidence type="ECO:0000313" key="1">
    <source>
        <dbReference type="EMBL" id="KAI0086612.1"/>
    </source>
</evidence>
<accession>A0ACB8TX36</accession>
<gene>
    <name evidence="1" type="ORF">BDY19DRAFT_894412</name>
</gene>
<protein>
    <submittedName>
        <fullName evidence="1">Etoposide-induced protein 2.4-domain-containing protein</fullName>
    </submittedName>
</protein>